<proteinExistence type="predicted"/>
<evidence type="ECO:0000313" key="3">
    <source>
        <dbReference type="Proteomes" id="UP001158049"/>
    </source>
</evidence>
<reference evidence="2 3" key="1">
    <citation type="submission" date="2017-05" db="EMBL/GenBank/DDBJ databases">
        <authorList>
            <person name="Varghese N."/>
            <person name="Submissions S."/>
        </authorList>
    </citation>
    <scope>NUCLEOTIDE SEQUENCE [LARGE SCALE GENOMIC DNA]</scope>
    <source>
        <strain evidence="2 3">DSM 26001</strain>
    </source>
</reference>
<keyword evidence="1" id="KW-1133">Transmembrane helix</keyword>
<keyword evidence="1" id="KW-0812">Transmembrane</keyword>
<organism evidence="2 3">
    <name type="scientific">Noviherbaspirillum suwonense</name>
    <dbReference type="NCBI Taxonomy" id="1224511"/>
    <lineage>
        <taxon>Bacteria</taxon>
        <taxon>Pseudomonadati</taxon>
        <taxon>Pseudomonadota</taxon>
        <taxon>Betaproteobacteria</taxon>
        <taxon>Burkholderiales</taxon>
        <taxon>Oxalobacteraceae</taxon>
        <taxon>Noviherbaspirillum</taxon>
    </lineage>
</organism>
<keyword evidence="1" id="KW-0472">Membrane</keyword>
<accession>A0ABY1QH88</accession>
<evidence type="ECO:0000313" key="2">
    <source>
        <dbReference type="EMBL" id="SMP67773.1"/>
    </source>
</evidence>
<dbReference type="EMBL" id="FXUL01000013">
    <property type="protein sequence ID" value="SMP67773.1"/>
    <property type="molecule type" value="Genomic_DNA"/>
</dbReference>
<comment type="caution">
    <text evidence="2">The sequence shown here is derived from an EMBL/GenBank/DDBJ whole genome shotgun (WGS) entry which is preliminary data.</text>
</comment>
<evidence type="ECO:0000256" key="1">
    <source>
        <dbReference type="SAM" id="Phobius"/>
    </source>
</evidence>
<name>A0ABY1QH88_9BURK</name>
<dbReference type="Proteomes" id="UP001158049">
    <property type="component" value="Unassembled WGS sequence"/>
</dbReference>
<protein>
    <recommendedName>
        <fullName evidence="4">Pilus assembly protein TadE</fullName>
    </recommendedName>
</protein>
<keyword evidence="3" id="KW-1185">Reference proteome</keyword>
<evidence type="ECO:0008006" key="4">
    <source>
        <dbReference type="Google" id="ProtNLM"/>
    </source>
</evidence>
<feature type="transmembrane region" description="Helical" evidence="1">
    <location>
        <begin position="32"/>
        <end position="50"/>
    </location>
</feature>
<gene>
    <name evidence="2" type="ORF">SAMN06295970_11342</name>
</gene>
<sequence length="276" mass="29621">MHRMQPRQPGSLPRPLPLQPGFGQAGQALTEFLLISLALIPLFLLIPMIGKYQDIGHAAQLASRYAAFDALLRNGSDNSWKPPATLAAELRQRFFGIPGAAVVTDAQEAAPIRNSWNDPYQHPLIASPAAIALSFGARRGETHADGYDHAPSGDTDLFMLASRAGLASTGLYRANVGVSLASLPAGLRSIEPFDRLKLRIERHASVLPGPWTAVSPEQTEMRTGGLAPLNTPMPNGLISAAIEVVDMASVRPPSFGKLGQWRDVVPGDRLRSGETR</sequence>